<protein>
    <submittedName>
        <fullName evidence="3">Unannotated protein</fullName>
    </submittedName>
</protein>
<evidence type="ECO:0000313" key="3">
    <source>
        <dbReference type="EMBL" id="CAB4909564.1"/>
    </source>
</evidence>
<accession>A0A6J7GQV1</accession>
<dbReference type="Pfam" id="PF02470">
    <property type="entry name" value="MlaD"/>
    <property type="match status" value="1"/>
</dbReference>
<dbReference type="PANTHER" id="PTHR33371:SF4">
    <property type="entry name" value="INTERMEMBRANE PHOSPHOLIPID TRANSPORT SYSTEM BINDING PROTEIN MLAD"/>
    <property type="match status" value="1"/>
</dbReference>
<name>A0A6J7GQV1_9ZZZZ</name>
<sequence>MIRRALPLLAAVAVVVVVVLLVAGSSGGGKGDGAYRVRAIFDNAFAVIPGEEVRVAGARVGSVDETDVTADRKAVLVLKIDDPAFRDFRADAECTVRPQSIIGERYVECLPTQPRGTGGTLPAPLRAVRVDGQEQRLLPVSRTSKPIDLDLVVGMNGLPERQRTAILLNELGVGLAARGGGLRRALRAALPGLRETDRVLELLDGQNARLRALAADGDRALRPVAGERAALRGLLARAGALGSALDERRTALDTDLRRLPATLAQLRPTARELSRVARQGAPVVRDLRRTAPAGEQVLDALGPFGTAATGPVEDLGDTADRARTTLLAADGTIRRLGRVATTGAPVLRSARTLTTSLRDTGGFKRLLDYVYFQVLAINAYDDVGHYLRINATVSPCSVYARTPVAGCSARYGSDATARTARGAAARAGETPEATLSRRVLAGESPRSVLADARGEARYRGLVRRLDALAQRRGTAPGAPGAGRTPARGTDAPIEVQDDPVAAVTRPVDQASRLLAYLIGTGD</sequence>
<proteinExistence type="predicted"/>
<dbReference type="InterPro" id="IPR003399">
    <property type="entry name" value="Mce/MlaD"/>
</dbReference>
<organism evidence="3">
    <name type="scientific">freshwater metagenome</name>
    <dbReference type="NCBI Taxonomy" id="449393"/>
    <lineage>
        <taxon>unclassified sequences</taxon>
        <taxon>metagenomes</taxon>
        <taxon>ecological metagenomes</taxon>
    </lineage>
</organism>
<feature type="compositionally biased region" description="Low complexity" evidence="1">
    <location>
        <begin position="471"/>
        <end position="489"/>
    </location>
</feature>
<feature type="region of interest" description="Disordered" evidence="1">
    <location>
        <begin position="469"/>
        <end position="494"/>
    </location>
</feature>
<reference evidence="3" key="1">
    <citation type="submission" date="2020-05" db="EMBL/GenBank/DDBJ databases">
        <authorList>
            <person name="Chiriac C."/>
            <person name="Salcher M."/>
            <person name="Ghai R."/>
            <person name="Kavagutti S V."/>
        </authorList>
    </citation>
    <scope>NUCLEOTIDE SEQUENCE</scope>
</reference>
<dbReference type="AlphaFoldDB" id="A0A6J7GQV1"/>
<feature type="domain" description="Mce/MlaD" evidence="2">
    <location>
        <begin position="34"/>
        <end position="109"/>
    </location>
</feature>
<dbReference type="PANTHER" id="PTHR33371">
    <property type="entry name" value="INTERMEMBRANE PHOSPHOLIPID TRANSPORT SYSTEM BINDING PROTEIN MLAD-RELATED"/>
    <property type="match status" value="1"/>
</dbReference>
<dbReference type="InterPro" id="IPR052336">
    <property type="entry name" value="MlaD_Phospholipid_Transporter"/>
</dbReference>
<gene>
    <name evidence="3" type="ORF">UFOPK3564_01136</name>
</gene>
<dbReference type="EMBL" id="CAFBMK010000049">
    <property type="protein sequence ID" value="CAB4909564.1"/>
    <property type="molecule type" value="Genomic_DNA"/>
</dbReference>
<dbReference type="GO" id="GO:0005576">
    <property type="term" value="C:extracellular region"/>
    <property type="evidence" value="ECO:0007669"/>
    <property type="project" value="TreeGrafter"/>
</dbReference>
<evidence type="ECO:0000259" key="2">
    <source>
        <dbReference type="Pfam" id="PF02470"/>
    </source>
</evidence>
<evidence type="ECO:0000256" key="1">
    <source>
        <dbReference type="SAM" id="MobiDB-lite"/>
    </source>
</evidence>